<protein>
    <submittedName>
        <fullName evidence="1">Uncharacterized protein</fullName>
    </submittedName>
</protein>
<dbReference type="Proteomes" id="UP001057402">
    <property type="component" value="Chromosome 8"/>
</dbReference>
<accession>A0ACB9N134</accession>
<sequence>MAAISIVSALSLLLLLLLHFSAARTSLPSPHSSYPLDPALQRQACSSTRFPDLCSSSSLSSPSPSPSPSDIVSAAIALSSDNLHKGQAMVRSILDSSSGNPNRTLAAKTCLEVLDNSDYRTGMAVEALPHGALKDARAWLSAALVYQYACWSGLKYVNDTAQVNDTMTFLNTLTMITSNALSMMMSYDVYGDDLSKWKTPMTERDGFWESSGDTGSSGLTFPGGIPTDMTPDVTVCKDGSNGCYKTIQEAVDAAPNNLARGKKFVVKINEGVYEETVRVPREKKNVVFFGDGMGKTVITGSMNVGQVGVTTYTSATVGVLGDGFMASSLTIENTAGRDAHQAVAFRSDSDLSMLENCELLASVFEDCTILVRPRQLNPEKGENNAVTAHGRTDPAMTTGFVFRNCLINGTDAYMALYKANRQVHVNYLGRPWKEYSRTVLISCVLESLITPPGWMPWSGDFALGTLYYGEFNNSGPGSETSGRVEWSSQIPADHVNVYSVENFIQGGEWITTSS</sequence>
<organism evidence="1 2">
    <name type="scientific">Melastoma candidum</name>
    <dbReference type="NCBI Taxonomy" id="119954"/>
    <lineage>
        <taxon>Eukaryota</taxon>
        <taxon>Viridiplantae</taxon>
        <taxon>Streptophyta</taxon>
        <taxon>Embryophyta</taxon>
        <taxon>Tracheophyta</taxon>
        <taxon>Spermatophyta</taxon>
        <taxon>Magnoliopsida</taxon>
        <taxon>eudicotyledons</taxon>
        <taxon>Gunneridae</taxon>
        <taxon>Pentapetalae</taxon>
        <taxon>rosids</taxon>
        <taxon>malvids</taxon>
        <taxon>Myrtales</taxon>
        <taxon>Melastomataceae</taxon>
        <taxon>Melastomatoideae</taxon>
        <taxon>Melastomateae</taxon>
        <taxon>Melastoma</taxon>
    </lineage>
</organism>
<dbReference type="EMBL" id="CM042887">
    <property type="protein sequence ID" value="KAI4330128.1"/>
    <property type="molecule type" value="Genomic_DNA"/>
</dbReference>
<proteinExistence type="predicted"/>
<comment type="caution">
    <text evidence="1">The sequence shown here is derived from an EMBL/GenBank/DDBJ whole genome shotgun (WGS) entry which is preliminary data.</text>
</comment>
<gene>
    <name evidence="1" type="ORF">MLD38_028433</name>
</gene>
<evidence type="ECO:0000313" key="2">
    <source>
        <dbReference type="Proteomes" id="UP001057402"/>
    </source>
</evidence>
<reference evidence="2" key="1">
    <citation type="journal article" date="2023" name="Front. Plant Sci.">
        <title>Chromosomal-level genome assembly of Melastoma candidum provides insights into trichome evolution.</title>
        <authorList>
            <person name="Zhong Y."/>
            <person name="Wu W."/>
            <person name="Sun C."/>
            <person name="Zou P."/>
            <person name="Liu Y."/>
            <person name="Dai S."/>
            <person name="Zhou R."/>
        </authorList>
    </citation>
    <scope>NUCLEOTIDE SEQUENCE [LARGE SCALE GENOMIC DNA]</scope>
</reference>
<evidence type="ECO:0000313" key="1">
    <source>
        <dbReference type="EMBL" id="KAI4330128.1"/>
    </source>
</evidence>
<name>A0ACB9N134_9MYRT</name>
<keyword evidence="2" id="KW-1185">Reference proteome</keyword>